<organism evidence="1 2">
    <name type="scientific">Peronosclerospora sorghi</name>
    <dbReference type="NCBI Taxonomy" id="230839"/>
    <lineage>
        <taxon>Eukaryota</taxon>
        <taxon>Sar</taxon>
        <taxon>Stramenopiles</taxon>
        <taxon>Oomycota</taxon>
        <taxon>Peronosporomycetes</taxon>
        <taxon>Peronosporales</taxon>
        <taxon>Peronosporaceae</taxon>
        <taxon>Peronosclerospora</taxon>
    </lineage>
</organism>
<dbReference type="EMBL" id="CM047587">
    <property type="protein sequence ID" value="KAI9906602.1"/>
    <property type="molecule type" value="Genomic_DNA"/>
</dbReference>
<sequence>MSREERKMAQIIASIERMEQEARVSGDDASKAQDQLDWTRQGGRGKRGKKSKLLGVRIKAGKKLKVSSFVPGTEIAMSPYERKLTPKKRWIQLWSDHLNTNKYSGSLSDCAENNVDGNLETEKASKLVVAKSHMSDINVPLVLHPELVTVVEMENRQNISERPVDALAYPARKLVGKTTPAQVLSSGTEKEVQERTTEASEATMVNTLGPGDVSISSSKLRVKTPLNNESSHLSPPLERNSPTNAASISPSAKVKESDTPNSNTAMASATKLSPAATEQETPVVTDKKNVTEQDNATPMLERKSTSSSSSAGKADENNRRDTSDCLYDYGRKRSVDNSESPISEETKRRAERRRKRKTNWDVGDPRMEGSPITDTPISAAGANQQSIGKVPPTRPSWRHSQSMMDMRPNFQSNHRSSSFYSSGPHLGGRRAFYHSSSLPEDRSRSAGRSSTRYSSGNSSNYRCSNA</sequence>
<keyword evidence="2" id="KW-1185">Reference proteome</keyword>
<evidence type="ECO:0000313" key="2">
    <source>
        <dbReference type="Proteomes" id="UP001163321"/>
    </source>
</evidence>
<gene>
    <name evidence="1" type="ORF">PsorP6_002784</name>
</gene>
<accession>A0ACC0VJX0</accession>
<evidence type="ECO:0000313" key="1">
    <source>
        <dbReference type="EMBL" id="KAI9906602.1"/>
    </source>
</evidence>
<comment type="caution">
    <text evidence="1">The sequence shown here is derived from an EMBL/GenBank/DDBJ whole genome shotgun (WGS) entry which is preliminary data.</text>
</comment>
<protein>
    <submittedName>
        <fullName evidence="1">Uncharacterized protein</fullName>
    </submittedName>
</protein>
<proteinExistence type="predicted"/>
<reference evidence="1 2" key="1">
    <citation type="journal article" date="2022" name="bioRxiv">
        <title>The genome of the oomycete Peronosclerospora sorghi, a cosmopolitan pathogen of maize and sorghum, is inflated with dispersed pseudogenes.</title>
        <authorList>
            <person name="Fletcher K."/>
            <person name="Martin F."/>
            <person name="Isakeit T."/>
            <person name="Cavanaugh K."/>
            <person name="Magill C."/>
            <person name="Michelmore R."/>
        </authorList>
    </citation>
    <scope>NUCLEOTIDE SEQUENCE [LARGE SCALE GENOMIC DNA]</scope>
    <source>
        <strain evidence="1">P6</strain>
    </source>
</reference>
<name>A0ACC0VJX0_9STRA</name>
<dbReference type="Proteomes" id="UP001163321">
    <property type="component" value="Chromosome 8"/>
</dbReference>